<dbReference type="Proteomes" id="UP001519273">
    <property type="component" value="Unassembled WGS sequence"/>
</dbReference>
<accession>A0ABS4H4Z5</accession>
<reference evidence="1 2" key="1">
    <citation type="submission" date="2021-03" db="EMBL/GenBank/DDBJ databases">
        <title>Genomic Encyclopedia of Type Strains, Phase IV (KMG-IV): sequencing the most valuable type-strain genomes for metagenomic binning, comparative biology and taxonomic classification.</title>
        <authorList>
            <person name="Goeker M."/>
        </authorList>
    </citation>
    <scope>NUCLEOTIDE SEQUENCE [LARGE SCALE GENOMIC DNA]</scope>
    <source>
        <strain evidence="1 2">DSM 23491</strain>
    </source>
</reference>
<dbReference type="EMBL" id="JAGGKP010000005">
    <property type="protein sequence ID" value="MBP1937536.1"/>
    <property type="molecule type" value="Genomic_DNA"/>
</dbReference>
<evidence type="ECO:0000313" key="1">
    <source>
        <dbReference type="EMBL" id="MBP1937536.1"/>
    </source>
</evidence>
<organism evidence="1 2">
    <name type="scientific">Paenibacillus sediminis</name>
    <dbReference type="NCBI Taxonomy" id="664909"/>
    <lineage>
        <taxon>Bacteria</taxon>
        <taxon>Bacillati</taxon>
        <taxon>Bacillota</taxon>
        <taxon>Bacilli</taxon>
        <taxon>Bacillales</taxon>
        <taxon>Paenibacillaceae</taxon>
        <taxon>Paenibacillus</taxon>
    </lineage>
</organism>
<keyword evidence="2" id="KW-1185">Reference proteome</keyword>
<gene>
    <name evidence="1" type="ORF">J2Z20_002431</name>
</gene>
<proteinExistence type="predicted"/>
<protein>
    <submittedName>
        <fullName evidence="1">Uncharacterized protein</fullName>
    </submittedName>
</protein>
<name>A0ABS4H4Z5_9BACL</name>
<evidence type="ECO:0000313" key="2">
    <source>
        <dbReference type="Proteomes" id="UP001519273"/>
    </source>
</evidence>
<dbReference type="RefSeq" id="WP_209850265.1">
    <property type="nucleotide sequence ID" value="NZ_CBCRVE010000005.1"/>
</dbReference>
<comment type="caution">
    <text evidence="1">The sequence shown here is derived from an EMBL/GenBank/DDBJ whole genome shotgun (WGS) entry which is preliminary data.</text>
</comment>
<sequence>MKRNRINFLGRLSILFLAIIIIIQSFPAFVPVAKAGAITPLKYYQEANYRYFVGLMYFDMWKNTAGVWVTDGGKQPNKGMHGDATFTYNFRFPGRKIKSIDASIYVHSQANDIYFSESRSESYSDYQGAISTGTNDSNITNLSKQGIGTDTSTIDITVNALLDAATPEDIKDTCSNCAAGVEAYRIYWPVLFKIELATRLNVKYFTTDGQPLTIFPAITDQEMTVGKLYDFVPPADANYDYVGFKKSTTGSPPSGSIISGDEKIVENLNALCGKGFQHFVNYCLFQHCRLNAKWVQNQNKKSDDFLVVSIIF</sequence>